<evidence type="ECO:0000259" key="2">
    <source>
        <dbReference type="Pfam" id="PF03109"/>
    </source>
</evidence>
<dbReference type="AlphaFoldDB" id="A0A6A0A4N8"/>
<protein>
    <submittedName>
        <fullName evidence="3">ABC1 domain-containing protein</fullName>
    </submittedName>
</protein>
<dbReference type="InterPro" id="IPR004147">
    <property type="entry name" value="ABC1_dom"/>
</dbReference>
<evidence type="ECO:0000313" key="4">
    <source>
        <dbReference type="Proteomes" id="UP000485058"/>
    </source>
</evidence>
<dbReference type="GO" id="GO:0046467">
    <property type="term" value="P:membrane lipid biosynthetic process"/>
    <property type="evidence" value="ECO:0007669"/>
    <property type="project" value="TreeGrafter"/>
</dbReference>
<comment type="caution">
    <text evidence="3">The sequence shown here is derived from an EMBL/GenBank/DDBJ whole genome shotgun (WGS) entry which is preliminary data.</text>
</comment>
<sequence>GEEVVVKVQRPGLRQLFDIDLNNLKLLAEQLDKADEDNRDFRGIYKECAKVLYEEIDYIAE</sequence>
<dbReference type="GO" id="GO:1901031">
    <property type="term" value="P:regulation of response to reactive oxygen species"/>
    <property type="evidence" value="ECO:0007669"/>
    <property type="project" value="TreeGrafter"/>
</dbReference>
<feature type="non-terminal residue" evidence="3">
    <location>
        <position position="61"/>
    </location>
</feature>
<feature type="domain" description="ABC1 atypical kinase-like" evidence="2">
    <location>
        <begin position="1"/>
        <end position="61"/>
    </location>
</feature>
<dbReference type="Pfam" id="PF03109">
    <property type="entry name" value="ABC1"/>
    <property type="match status" value="1"/>
</dbReference>
<reference evidence="3 4" key="1">
    <citation type="submission" date="2020-02" db="EMBL/GenBank/DDBJ databases">
        <title>Draft genome sequence of Haematococcus lacustris strain NIES-144.</title>
        <authorList>
            <person name="Morimoto D."/>
            <person name="Nakagawa S."/>
            <person name="Yoshida T."/>
            <person name="Sawayama S."/>
        </authorList>
    </citation>
    <scope>NUCLEOTIDE SEQUENCE [LARGE SCALE GENOMIC DNA]</scope>
    <source>
        <strain evidence="3 4">NIES-144</strain>
    </source>
</reference>
<keyword evidence="4" id="KW-1185">Reference proteome</keyword>
<name>A0A6A0A4N8_HAELA</name>
<accession>A0A6A0A4N8</accession>
<dbReference type="InterPro" id="IPR050154">
    <property type="entry name" value="UbiB_kinase"/>
</dbReference>
<dbReference type="EMBL" id="BLLF01003483">
    <property type="protein sequence ID" value="GFH27458.1"/>
    <property type="molecule type" value="Genomic_DNA"/>
</dbReference>
<evidence type="ECO:0000313" key="3">
    <source>
        <dbReference type="EMBL" id="GFH27458.1"/>
    </source>
</evidence>
<feature type="non-terminal residue" evidence="3">
    <location>
        <position position="1"/>
    </location>
</feature>
<dbReference type="Proteomes" id="UP000485058">
    <property type="component" value="Unassembled WGS sequence"/>
</dbReference>
<dbReference type="PANTHER" id="PTHR10566:SF113">
    <property type="entry name" value="PROTEIN ACTIVITY OF BC1 COMPLEX KINASE 7, CHLOROPLASTIC"/>
    <property type="match status" value="1"/>
</dbReference>
<evidence type="ECO:0000256" key="1">
    <source>
        <dbReference type="ARBA" id="ARBA00009670"/>
    </source>
</evidence>
<dbReference type="GO" id="GO:0016020">
    <property type="term" value="C:membrane"/>
    <property type="evidence" value="ECO:0007669"/>
    <property type="project" value="GOC"/>
</dbReference>
<comment type="similarity">
    <text evidence="1">Belongs to the protein kinase superfamily. ADCK protein kinase family.</text>
</comment>
<proteinExistence type="inferred from homology"/>
<organism evidence="3 4">
    <name type="scientific">Haematococcus lacustris</name>
    <name type="common">Green alga</name>
    <name type="synonym">Haematococcus pluvialis</name>
    <dbReference type="NCBI Taxonomy" id="44745"/>
    <lineage>
        <taxon>Eukaryota</taxon>
        <taxon>Viridiplantae</taxon>
        <taxon>Chlorophyta</taxon>
        <taxon>core chlorophytes</taxon>
        <taxon>Chlorophyceae</taxon>
        <taxon>CS clade</taxon>
        <taxon>Chlamydomonadales</taxon>
        <taxon>Haematococcaceae</taxon>
        <taxon>Haematococcus</taxon>
    </lineage>
</organism>
<gene>
    <name evidence="3" type="ORF">HaLaN_25782</name>
</gene>
<dbReference type="PANTHER" id="PTHR10566">
    <property type="entry name" value="CHAPERONE-ACTIVITY OF BC1 COMPLEX CABC1 -RELATED"/>
    <property type="match status" value="1"/>
</dbReference>